<organism evidence="1">
    <name type="scientific">Kryptolebias marmoratus</name>
    <name type="common">Mangrove killifish</name>
    <name type="synonym">Rivulus marmoratus</name>
    <dbReference type="NCBI Taxonomy" id="37003"/>
    <lineage>
        <taxon>Eukaryota</taxon>
        <taxon>Metazoa</taxon>
        <taxon>Chordata</taxon>
        <taxon>Craniata</taxon>
        <taxon>Vertebrata</taxon>
        <taxon>Euteleostomi</taxon>
        <taxon>Actinopterygii</taxon>
        <taxon>Neopterygii</taxon>
        <taxon>Teleostei</taxon>
        <taxon>Neoteleostei</taxon>
        <taxon>Acanthomorphata</taxon>
        <taxon>Ovalentaria</taxon>
        <taxon>Atherinomorphae</taxon>
        <taxon>Cyprinodontiformes</taxon>
        <taxon>Rivulidae</taxon>
        <taxon>Kryptolebias</taxon>
    </lineage>
</organism>
<accession>H5ZVR7</accession>
<sequence>DSNAETCTHFFSVHTPLLCEQSVPCSVRNGSAL</sequence>
<proteinExistence type="evidence at transcript level"/>
<dbReference type="AlphaFoldDB" id="H5ZVR7"/>
<reference evidence="1" key="1">
    <citation type="submission" date="2011-01" db="EMBL/GenBank/DDBJ databases">
        <authorList>
            <person name="Rhee J.-S."/>
            <person name="Kim B.-M."/>
            <person name="Lee J.-S."/>
        </authorList>
    </citation>
    <scope>NUCLEOTIDE SEQUENCE</scope>
</reference>
<feature type="non-terminal residue" evidence="1">
    <location>
        <position position="33"/>
    </location>
</feature>
<keyword evidence="1" id="KW-0675">Receptor</keyword>
<dbReference type="EMBL" id="JF272341">
    <property type="protein sequence ID" value="AEA03449.1"/>
    <property type="molecule type" value="mRNA"/>
</dbReference>
<evidence type="ECO:0000313" key="1">
    <source>
        <dbReference type="EMBL" id="AEA03449.1"/>
    </source>
</evidence>
<name>H5ZVR7_KRYMA</name>
<protein>
    <submittedName>
        <fullName evidence="1">Insulin-like growth factor receptor II</fullName>
    </submittedName>
</protein>
<feature type="non-terminal residue" evidence="1">
    <location>
        <position position="1"/>
    </location>
</feature>